<protein>
    <submittedName>
        <fullName evidence="2">Uncharacterized protein</fullName>
    </submittedName>
</protein>
<accession>A0AAV8VWD6</accession>
<evidence type="ECO:0000256" key="1">
    <source>
        <dbReference type="SAM" id="SignalP"/>
    </source>
</evidence>
<comment type="caution">
    <text evidence="2">The sequence shown here is derived from an EMBL/GenBank/DDBJ whole genome shotgun (WGS) entry which is preliminary data.</text>
</comment>
<feature type="chain" id="PRO_5043417822" evidence="1">
    <location>
        <begin position="24"/>
        <end position="102"/>
    </location>
</feature>
<reference evidence="2 3" key="1">
    <citation type="journal article" date="2023" name="Insect Mol. Biol.">
        <title>Genome sequencing provides insights into the evolution of gene families encoding plant cell wall-degrading enzymes in longhorned beetles.</title>
        <authorList>
            <person name="Shin N.R."/>
            <person name="Okamura Y."/>
            <person name="Kirsch R."/>
            <person name="Pauchet Y."/>
        </authorList>
    </citation>
    <scope>NUCLEOTIDE SEQUENCE [LARGE SCALE GENOMIC DNA]</scope>
    <source>
        <strain evidence="2">EAD_L_NR</strain>
    </source>
</reference>
<keyword evidence="1" id="KW-0732">Signal</keyword>
<evidence type="ECO:0000313" key="3">
    <source>
        <dbReference type="Proteomes" id="UP001159042"/>
    </source>
</evidence>
<evidence type="ECO:0000313" key="2">
    <source>
        <dbReference type="EMBL" id="KAJ8918573.1"/>
    </source>
</evidence>
<feature type="signal peptide" evidence="1">
    <location>
        <begin position="1"/>
        <end position="23"/>
    </location>
</feature>
<dbReference type="Proteomes" id="UP001159042">
    <property type="component" value="Unassembled WGS sequence"/>
</dbReference>
<gene>
    <name evidence="2" type="ORF">NQ315_013078</name>
</gene>
<name>A0AAV8VWD6_9CUCU</name>
<sequence>MQYQNVALFATLGLLLYFSGVLSYTVPLECSQPNICAQAHVFCPGIVIICNGPNQEIRHTGWCNCCNGCFNISHVEEPCGPDHPEFKCARKLTCDGHVCKEP</sequence>
<keyword evidence="3" id="KW-1185">Reference proteome</keyword>
<proteinExistence type="predicted"/>
<dbReference type="EMBL" id="JANEYG010000024">
    <property type="protein sequence ID" value="KAJ8918573.1"/>
    <property type="molecule type" value="Genomic_DNA"/>
</dbReference>
<dbReference type="AlphaFoldDB" id="A0AAV8VWD6"/>
<organism evidence="2 3">
    <name type="scientific">Exocentrus adspersus</name>
    <dbReference type="NCBI Taxonomy" id="1586481"/>
    <lineage>
        <taxon>Eukaryota</taxon>
        <taxon>Metazoa</taxon>
        <taxon>Ecdysozoa</taxon>
        <taxon>Arthropoda</taxon>
        <taxon>Hexapoda</taxon>
        <taxon>Insecta</taxon>
        <taxon>Pterygota</taxon>
        <taxon>Neoptera</taxon>
        <taxon>Endopterygota</taxon>
        <taxon>Coleoptera</taxon>
        <taxon>Polyphaga</taxon>
        <taxon>Cucujiformia</taxon>
        <taxon>Chrysomeloidea</taxon>
        <taxon>Cerambycidae</taxon>
        <taxon>Lamiinae</taxon>
        <taxon>Acanthocinini</taxon>
        <taxon>Exocentrus</taxon>
    </lineage>
</organism>